<dbReference type="Pfam" id="PF00480">
    <property type="entry name" value="ROK"/>
    <property type="match status" value="1"/>
</dbReference>
<dbReference type="EC" id="2.7.1.179" evidence="2"/>
<dbReference type="SUPFAM" id="SSF53067">
    <property type="entry name" value="Actin-like ATPase domain"/>
    <property type="match status" value="1"/>
</dbReference>
<reference evidence="2 5" key="2">
    <citation type="submission" date="2020-08" db="EMBL/GenBank/DDBJ databases">
        <title>Genomic Encyclopedia of Type Strains, Phase III (KMG-III): the genomes of soil and plant-associated and newly described type strains.</title>
        <authorList>
            <person name="Whitman W."/>
        </authorList>
    </citation>
    <scope>NUCLEOTIDE SEQUENCE [LARGE SCALE GENOMIC DNA]</scope>
    <source>
        <strain evidence="2 5">CECT 3146</strain>
    </source>
</reference>
<reference evidence="3 4" key="1">
    <citation type="submission" date="2017-09" db="EMBL/GenBank/DDBJ databases">
        <authorList>
            <person name="Lee N."/>
            <person name="Cho B.-K."/>
        </authorList>
    </citation>
    <scope>NUCLEOTIDE SEQUENCE [LARGE SCALE GENOMIC DNA]</scope>
    <source>
        <strain evidence="3 4">ATCC 27465</strain>
    </source>
</reference>
<dbReference type="PANTHER" id="PTHR18964">
    <property type="entry name" value="ROK (REPRESSOR, ORF, KINASE) FAMILY"/>
    <property type="match status" value="1"/>
</dbReference>
<dbReference type="EMBL" id="CP023690">
    <property type="protein sequence ID" value="QEV63331.1"/>
    <property type="molecule type" value="Genomic_DNA"/>
</dbReference>
<keyword evidence="2" id="KW-0808">Transferase</keyword>
<dbReference type="InterPro" id="IPR000600">
    <property type="entry name" value="ROK"/>
</dbReference>
<sequence length="324" mass="33584">MESAPAGESALYLGVDIGGTKVAFRAETDAECVHESAFAWHPRHSAARDLRQLADTVDELRARLGVPFRVVGVAMPATVDPDGHVRAWPGRPEWTGTDLGAALRPLFPGAALAWADDGDLGALAESRASGCDDLLYLGVGTGVGGGLVLGGEPCPGPGRGSFEAGHMVVELSGPRCDCGRRGCLQALASGPATLRRAHRLRGSAVTFDDLLTAWGDGRPWAVTALRRTCRALAAAAVGVQELLRPRLVRVGGGFASGIPGFAGLVADHVTELARPGLPPLPVERAALGGLSSLHGAVSLARLIAPRPFPDSAERRENSRESLSG</sequence>
<dbReference type="EMBL" id="JACHJD010000007">
    <property type="protein sequence ID" value="MBB5105297.1"/>
    <property type="molecule type" value="Genomic_DNA"/>
</dbReference>
<keyword evidence="5" id="KW-1185">Reference proteome</keyword>
<dbReference type="AlphaFoldDB" id="A0A5P2XFQ0"/>
<evidence type="ECO:0000313" key="4">
    <source>
        <dbReference type="Proteomes" id="UP000326505"/>
    </source>
</evidence>
<dbReference type="Gene3D" id="3.30.420.40">
    <property type="match status" value="2"/>
</dbReference>
<name>A0A5P2XFQ0_STRST</name>
<keyword evidence="2" id="KW-0418">Kinase</keyword>
<comment type="similarity">
    <text evidence="1">Belongs to the ROK (NagC/XylR) family.</text>
</comment>
<organism evidence="3 4">
    <name type="scientific">Streptomyces spectabilis</name>
    <dbReference type="NCBI Taxonomy" id="68270"/>
    <lineage>
        <taxon>Bacteria</taxon>
        <taxon>Bacillati</taxon>
        <taxon>Actinomycetota</taxon>
        <taxon>Actinomycetes</taxon>
        <taxon>Kitasatosporales</taxon>
        <taxon>Streptomycetaceae</taxon>
        <taxon>Streptomyces</taxon>
    </lineage>
</organism>
<dbReference type="Proteomes" id="UP000326505">
    <property type="component" value="Chromosome"/>
</dbReference>
<evidence type="ECO:0000313" key="5">
    <source>
        <dbReference type="Proteomes" id="UP000549009"/>
    </source>
</evidence>
<proteinExistence type="inferred from homology"/>
<dbReference type="OrthoDB" id="9795247at2"/>
<evidence type="ECO:0000256" key="1">
    <source>
        <dbReference type="ARBA" id="ARBA00006479"/>
    </source>
</evidence>
<gene>
    <name evidence="3" type="ORF">CP982_35340</name>
    <name evidence="2" type="ORF">FHS40_004392</name>
</gene>
<evidence type="ECO:0000313" key="3">
    <source>
        <dbReference type="EMBL" id="QEV63331.1"/>
    </source>
</evidence>
<dbReference type="PANTHER" id="PTHR18964:SF149">
    <property type="entry name" value="BIFUNCTIONAL UDP-N-ACETYLGLUCOSAMINE 2-EPIMERASE_N-ACETYLMANNOSAMINE KINASE"/>
    <property type="match status" value="1"/>
</dbReference>
<dbReference type="KEGG" id="sspb:CP982_35340"/>
<evidence type="ECO:0000313" key="2">
    <source>
        <dbReference type="EMBL" id="MBB5105297.1"/>
    </source>
</evidence>
<dbReference type="Proteomes" id="UP000549009">
    <property type="component" value="Unassembled WGS sequence"/>
</dbReference>
<protein>
    <submittedName>
        <fullName evidence="2">Kanosamine 6-kinase</fullName>
        <ecNumber evidence="2">2.7.1.179</ecNumber>
    </submittedName>
    <submittedName>
        <fullName evidence="3">ROK family protein</fullName>
    </submittedName>
</protein>
<dbReference type="RefSeq" id="WP_150514181.1">
    <property type="nucleotide sequence ID" value="NZ_BMSQ01000006.1"/>
</dbReference>
<dbReference type="InterPro" id="IPR043129">
    <property type="entry name" value="ATPase_NBD"/>
</dbReference>
<accession>A0A5P2XFQ0</accession>
<dbReference type="GO" id="GO:0016301">
    <property type="term" value="F:kinase activity"/>
    <property type="evidence" value="ECO:0007669"/>
    <property type="project" value="UniProtKB-KW"/>
</dbReference>